<name>A0A1H4YCJ9_9ACTN</name>
<evidence type="ECO:0000256" key="1">
    <source>
        <dbReference type="ARBA" id="ARBA00005272"/>
    </source>
</evidence>
<dbReference type="Gene3D" id="3.50.50.100">
    <property type="match status" value="1"/>
</dbReference>
<dbReference type="OrthoDB" id="9781621at2"/>
<keyword evidence="8" id="KW-1185">Reference proteome</keyword>
<accession>A0A1H4YCJ9</accession>
<dbReference type="EMBL" id="FNRT01000002">
    <property type="protein sequence ID" value="SED14828.1"/>
    <property type="molecule type" value="Genomic_DNA"/>
</dbReference>
<evidence type="ECO:0000256" key="2">
    <source>
        <dbReference type="ARBA" id="ARBA00022630"/>
    </source>
</evidence>
<evidence type="ECO:0000256" key="3">
    <source>
        <dbReference type="ARBA" id="ARBA00022827"/>
    </source>
</evidence>
<keyword evidence="2" id="KW-0285">Flavoprotein</keyword>
<organism evidence="7 8">
    <name type="scientific">Nocardioides exalbidus</name>
    <dbReference type="NCBI Taxonomy" id="402596"/>
    <lineage>
        <taxon>Bacteria</taxon>
        <taxon>Bacillati</taxon>
        <taxon>Actinomycetota</taxon>
        <taxon>Actinomycetes</taxon>
        <taxon>Propionibacteriales</taxon>
        <taxon>Nocardioidaceae</taxon>
        <taxon>Nocardioides</taxon>
    </lineage>
</organism>
<evidence type="ECO:0000313" key="7">
    <source>
        <dbReference type="EMBL" id="SED14828.1"/>
    </source>
</evidence>
<feature type="domain" description="FAD/NAD(P)-binding" evidence="6">
    <location>
        <begin position="3"/>
        <end position="333"/>
    </location>
</feature>
<dbReference type="PANTHER" id="PTHR43706">
    <property type="entry name" value="NADH DEHYDROGENASE"/>
    <property type="match status" value="1"/>
</dbReference>
<dbReference type="PRINTS" id="PR00368">
    <property type="entry name" value="FADPNR"/>
</dbReference>
<proteinExistence type="inferred from homology"/>
<dbReference type="RefSeq" id="WP_090971055.1">
    <property type="nucleotide sequence ID" value="NZ_FNRT01000002.1"/>
</dbReference>
<dbReference type="PRINTS" id="PR00411">
    <property type="entry name" value="PNDRDTASEI"/>
</dbReference>
<comment type="similarity">
    <text evidence="1">Belongs to the NADH dehydrogenase family.</text>
</comment>
<evidence type="ECO:0000313" key="8">
    <source>
        <dbReference type="Proteomes" id="UP000198742"/>
    </source>
</evidence>
<keyword evidence="4" id="KW-0560">Oxidoreductase</keyword>
<dbReference type="InterPro" id="IPR045024">
    <property type="entry name" value="NDH-2"/>
</dbReference>
<evidence type="ECO:0000259" key="6">
    <source>
        <dbReference type="Pfam" id="PF07992"/>
    </source>
</evidence>
<dbReference type="STRING" id="402596.SAMN04489844_3777"/>
<protein>
    <submittedName>
        <fullName evidence="7">NADH dehydrogenase</fullName>
    </submittedName>
</protein>
<dbReference type="InterPro" id="IPR036188">
    <property type="entry name" value="FAD/NAD-bd_sf"/>
</dbReference>
<dbReference type="AlphaFoldDB" id="A0A1H4YCJ9"/>
<dbReference type="SUPFAM" id="SSF51905">
    <property type="entry name" value="FAD/NAD(P)-binding domain"/>
    <property type="match status" value="1"/>
</dbReference>
<dbReference type="Pfam" id="PF07992">
    <property type="entry name" value="Pyr_redox_2"/>
    <property type="match status" value="1"/>
</dbReference>
<dbReference type="GO" id="GO:0003954">
    <property type="term" value="F:NADH dehydrogenase activity"/>
    <property type="evidence" value="ECO:0007669"/>
    <property type="project" value="InterPro"/>
</dbReference>
<dbReference type="InterPro" id="IPR023753">
    <property type="entry name" value="FAD/NAD-binding_dom"/>
</dbReference>
<evidence type="ECO:0000256" key="5">
    <source>
        <dbReference type="ARBA" id="ARBA00023027"/>
    </source>
</evidence>
<dbReference type="PANTHER" id="PTHR43706:SF45">
    <property type="entry name" value="NADH DEHYDROGENASE-LIKE PROTEIN RV1812C"/>
    <property type="match status" value="1"/>
</dbReference>
<gene>
    <name evidence="7" type="ORF">SAMN04489844_3777</name>
</gene>
<sequence length="452" mass="49492">MNRIVVVGGGYAGFYAAWFLERRLRKDEAEITVVDPRPYMTYQPFLPEVAAGAIEPRHTVVSLRRHLRRTTLVPASATRIDHSSRVVEAVTDDGARITVPYDVVVVTAGVVTRTLPIEGLLERAIGLKNVEEAVAIRDRVLTALDRAAALPPGAQRRKLLSVAFVGGGFTGVEGVAEVMTFARESLRYYPELSVHDLSFHLVEGTDRILPEVGERTSRWVVAFLRSQGATIHLAAQVESLAGGSVVLSNGVTFDADLVVWTAGNAPNPVVSQHTDLPLDERGFVRVQPDLRVADDEGVVVGAWAAGDVAAVPDLTADHRMRTVPNAQHAVRQGRLLAENIAATLRGEPTKPYVHHNLGVVATLGHGHGVFQYKRLVIKGWPAWAMHRGYHVLAVPTWERKVRVMFDWFSAFVGRRDVVSMLNNRNPREAFVTGGDVVHPYGLHEVDAEELGA</sequence>
<dbReference type="Proteomes" id="UP000198742">
    <property type="component" value="Unassembled WGS sequence"/>
</dbReference>
<reference evidence="8" key="1">
    <citation type="submission" date="2016-10" db="EMBL/GenBank/DDBJ databases">
        <authorList>
            <person name="Varghese N."/>
            <person name="Submissions S."/>
        </authorList>
    </citation>
    <scope>NUCLEOTIDE SEQUENCE [LARGE SCALE GENOMIC DNA]</scope>
    <source>
        <strain evidence="8">DSM 22017</strain>
    </source>
</reference>
<keyword evidence="5" id="KW-0520">NAD</keyword>
<keyword evidence="3" id="KW-0274">FAD</keyword>
<evidence type="ECO:0000256" key="4">
    <source>
        <dbReference type="ARBA" id="ARBA00023002"/>
    </source>
</evidence>